<name>A0A0H5REE0_9EUKA</name>
<feature type="non-terminal residue" evidence="1">
    <location>
        <position position="1"/>
    </location>
</feature>
<evidence type="ECO:0000313" key="1">
    <source>
        <dbReference type="EMBL" id="CRZ12131.1"/>
    </source>
</evidence>
<reference evidence="1" key="1">
    <citation type="submission" date="2015-04" db="EMBL/GenBank/DDBJ databases">
        <title>The genome sequence of the plant pathogenic Rhizarian Plasmodiophora brassicae reveals insights in its biotrophic life cycle and the origin of chitin synthesis.</title>
        <authorList>
            <person name="Schwelm A."/>
            <person name="Fogelqvist J."/>
            <person name="Knaust A."/>
            <person name="Julke S."/>
            <person name="Lilja T."/>
            <person name="Dhandapani V."/>
            <person name="Bonilla-Rosso G."/>
            <person name="Karlsson M."/>
            <person name="Shevchenko A."/>
            <person name="Choi S.R."/>
            <person name="Kim H.G."/>
            <person name="Park J.Y."/>
            <person name="Lim Y.P."/>
            <person name="Ludwig-Muller J."/>
            <person name="Dixelius C."/>
        </authorList>
    </citation>
    <scope>NUCLEOTIDE SEQUENCE</scope>
    <source>
        <tissue evidence="1">Potato root galls</tissue>
    </source>
</reference>
<dbReference type="EMBL" id="HACM01011689">
    <property type="protein sequence ID" value="CRZ12131.1"/>
    <property type="molecule type" value="Transcribed_RNA"/>
</dbReference>
<proteinExistence type="predicted"/>
<organism evidence="1">
    <name type="scientific">Spongospora subterranea</name>
    <dbReference type="NCBI Taxonomy" id="70186"/>
    <lineage>
        <taxon>Eukaryota</taxon>
        <taxon>Sar</taxon>
        <taxon>Rhizaria</taxon>
        <taxon>Endomyxa</taxon>
        <taxon>Phytomyxea</taxon>
        <taxon>Plasmodiophorida</taxon>
        <taxon>Plasmodiophoridae</taxon>
        <taxon>Spongospora</taxon>
    </lineage>
</organism>
<accession>A0A0H5REE0</accession>
<sequence length="109" mass="12727">TSIVYFTVDCTLRGKINRVNMIPNLGNGMSLHCHWIPSRTGHHLVETALQLSVRRCCQTLRRLIQALNNAFFQLRNNIHNLLIREKHQVLGNRVFRLGFLIRRVFILPL</sequence>
<dbReference type="AlphaFoldDB" id="A0A0H5REE0"/>
<protein>
    <submittedName>
        <fullName evidence="1">Uncharacterized protein</fullName>
    </submittedName>
</protein>